<comment type="caution">
    <text evidence="1">The sequence shown here is derived from an EMBL/GenBank/DDBJ whole genome shotgun (WGS) entry which is preliminary data.</text>
</comment>
<keyword evidence="2" id="KW-1185">Reference proteome</keyword>
<accession>A0A495VIV6</accession>
<protein>
    <submittedName>
        <fullName evidence="1">Uncharacterized protein</fullName>
    </submittedName>
</protein>
<evidence type="ECO:0000313" key="1">
    <source>
        <dbReference type="EMBL" id="RKT49309.1"/>
    </source>
</evidence>
<organism evidence="1 2">
    <name type="scientific">Coprobacter fastidiosus NSB1 = JCM 33896</name>
    <dbReference type="NCBI Taxonomy" id="1349822"/>
    <lineage>
        <taxon>Bacteria</taxon>
        <taxon>Pseudomonadati</taxon>
        <taxon>Bacteroidota</taxon>
        <taxon>Bacteroidia</taxon>
        <taxon>Bacteroidales</taxon>
        <taxon>Barnesiellaceae</taxon>
        <taxon>Coprobacter</taxon>
    </lineage>
</organism>
<name>A0A495VIV6_9BACT</name>
<evidence type="ECO:0000313" key="2">
    <source>
        <dbReference type="Proteomes" id="UP000269493"/>
    </source>
</evidence>
<dbReference type="RefSeq" id="WP_022601144.1">
    <property type="nucleotide sequence ID" value="NZ_KI440794.1"/>
</dbReference>
<dbReference type="GeneID" id="92927777"/>
<gene>
    <name evidence="1" type="ORF">BC742_2663</name>
</gene>
<reference evidence="1 2" key="1">
    <citation type="submission" date="2018-10" db="EMBL/GenBank/DDBJ databases">
        <title>Genomic Encyclopedia of Archaeal and Bacterial Type Strains, Phase II (KMG-II): from individual species to whole genera.</title>
        <authorList>
            <person name="Goeker M."/>
        </authorList>
    </citation>
    <scope>NUCLEOTIDE SEQUENCE [LARGE SCALE GENOMIC DNA]</scope>
    <source>
        <strain evidence="1 2">NSB1</strain>
    </source>
</reference>
<dbReference type="EMBL" id="RBXN01000012">
    <property type="protein sequence ID" value="RKT49309.1"/>
    <property type="molecule type" value="Genomic_DNA"/>
</dbReference>
<proteinExistence type="predicted"/>
<dbReference type="Proteomes" id="UP000269493">
    <property type="component" value="Unassembled WGS sequence"/>
</dbReference>
<sequence length="207" mass="24315">MLHDNFIKTAKQESHEFKALLNILSSLNLHTKEGRKLLCVLNNIIDYYINREVEYSDDVKMPIVYFPLCEDWAQMLCEEFVALKMSLLWGKSTRTNILSSYKSKPFIYLPEKVNKKEREACSKHFRFKRDVAKYLTDDILDMPSNANEKCFFYSRTLSDEYNLSLKTKGHYHFIQDVVGDSFSTEKSLIILNGDEDEVYKKIGDLYT</sequence>
<dbReference type="AlphaFoldDB" id="A0A495VIV6"/>